<accession>S8F677</accession>
<feature type="compositionally biased region" description="Acidic residues" evidence="2">
    <location>
        <begin position="861"/>
        <end position="873"/>
    </location>
</feature>
<dbReference type="VEuPathDB" id="ToxoDB:TGME49_301480"/>
<feature type="coiled-coil region" evidence="1">
    <location>
        <begin position="1246"/>
        <end position="1301"/>
    </location>
</feature>
<keyword evidence="3" id="KW-0472">Membrane</keyword>
<organism evidence="5 6">
    <name type="scientific">Toxoplasma gondii (strain ATCC 50611 / Me49)</name>
    <dbReference type="NCBI Taxonomy" id="508771"/>
    <lineage>
        <taxon>Eukaryota</taxon>
        <taxon>Sar</taxon>
        <taxon>Alveolata</taxon>
        <taxon>Apicomplexa</taxon>
        <taxon>Conoidasida</taxon>
        <taxon>Coccidia</taxon>
        <taxon>Eucoccidiorida</taxon>
        <taxon>Eimeriorina</taxon>
        <taxon>Sarcocystidae</taxon>
        <taxon>Toxoplasma</taxon>
    </lineage>
</organism>
<gene>
    <name evidence="5" type="ORF">TGME49_301480</name>
</gene>
<feature type="signal peptide" evidence="4">
    <location>
        <begin position="1"/>
        <end position="26"/>
    </location>
</feature>
<reference evidence="5" key="1">
    <citation type="submission" date="2013-04" db="EMBL/GenBank/DDBJ databases">
        <authorList>
            <person name="Sibley D."/>
            <person name="Venepally P."/>
            <person name="Karamycheva S."/>
            <person name="Hadjithomas M."/>
            <person name="Khan A."/>
            <person name="Brunk B."/>
            <person name="Roos D."/>
            <person name="Caler E."/>
            <person name="Lorenzi H."/>
        </authorList>
    </citation>
    <scope>NUCLEOTIDE SEQUENCE [LARGE SCALE GENOMIC DNA]</scope>
    <source>
        <strain evidence="5">ME49</strain>
    </source>
</reference>
<feature type="compositionally biased region" description="Low complexity" evidence="2">
    <location>
        <begin position="497"/>
        <end position="510"/>
    </location>
</feature>
<feature type="chain" id="PRO_5004551266" description="Transmembrane protein" evidence="4">
    <location>
        <begin position="27"/>
        <end position="1305"/>
    </location>
</feature>
<name>S8F677_TOXGM</name>
<dbReference type="SMR" id="S8F677"/>
<feature type="compositionally biased region" description="Low complexity" evidence="2">
    <location>
        <begin position="713"/>
        <end position="726"/>
    </location>
</feature>
<feature type="compositionally biased region" description="Low complexity" evidence="2">
    <location>
        <begin position="337"/>
        <end position="356"/>
    </location>
</feature>
<feature type="coiled-coil region" evidence="1">
    <location>
        <begin position="174"/>
        <end position="201"/>
    </location>
</feature>
<dbReference type="EMBL" id="CM002038">
    <property type="protein sequence ID" value="EPT31301.1"/>
    <property type="molecule type" value="Genomic_DNA"/>
</dbReference>
<keyword evidence="1" id="KW-0175">Coiled coil</keyword>
<dbReference type="EMBL" id="KE138819">
    <property type="protein sequence ID" value="EPT31301.1"/>
    <property type="molecule type" value="Genomic_DNA"/>
</dbReference>
<evidence type="ECO:0008006" key="7">
    <source>
        <dbReference type="Google" id="ProtNLM"/>
    </source>
</evidence>
<keyword evidence="4" id="KW-0732">Signal</keyword>
<protein>
    <recommendedName>
        <fullName evidence="7">Transmembrane protein</fullName>
    </recommendedName>
</protein>
<dbReference type="GeneID" id="7896762"/>
<feature type="compositionally biased region" description="Low complexity" evidence="2">
    <location>
        <begin position="593"/>
        <end position="606"/>
    </location>
</feature>
<proteinExistence type="predicted"/>
<evidence type="ECO:0000256" key="1">
    <source>
        <dbReference type="SAM" id="Coils"/>
    </source>
</evidence>
<feature type="compositionally biased region" description="Low complexity" evidence="2">
    <location>
        <begin position="833"/>
        <end position="846"/>
    </location>
</feature>
<evidence type="ECO:0000256" key="3">
    <source>
        <dbReference type="SAM" id="Phobius"/>
    </source>
</evidence>
<feature type="region of interest" description="Disordered" evidence="2">
    <location>
        <begin position="337"/>
        <end position="938"/>
    </location>
</feature>
<dbReference type="KEGG" id="tgo:TGME49_301480"/>
<feature type="compositionally biased region" description="Low complexity" evidence="2">
    <location>
        <begin position="521"/>
        <end position="534"/>
    </location>
</feature>
<feature type="compositionally biased region" description="Acidic residues" evidence="2">
    <location>
        <begin position="381"/>
        <end position="394"/>
    </location>
</feature>
<dbReference type="RefSeq" id="XP_018637928.1">
    <property type="nucleotide sequence ID" value="XM_018782416.1"/>
</dbReference>
<feature type="compositionally biased region" description="Low complexity" evidence="2">
    <location>
        <begin position="617"/>
        <end position="638"/>
    </location>
</feature>
<keyword evidence="3" id="KW-0812">Transmembrane</keyword>
<evidence type="ECO:0000313" key="6">
    <source>
        <dbReference type="Proteomes" id="UP000001529"/>
    </source>
</evidence>
<keyword evidence="3" id="KW-1133">Transmembrane helix</keyword>
<feature type="compositionally biased region" description="Acidic residues" evidence="2">
    <location>
        <begin position="645"/>
        <end position="658"/>
    </location>
</feature>
<feature type="compositionally biased region" description="Low complexity" evidence="2">
    <location>
        <begin position="809"/>
        <end position="822"/>
    </location>
</feature>
<sequence>MPPTISTSRSGLLVATLCACALVLDSSGPVPTWQRVASFSHASKVSGRETGYAGASELMVLANEGQDGDGGRATHADSGAPMSAIARQAIAGVKAGESVESFASAGERGEHMNAVLPRHGGPASQGKRKPFAMSTQRKRAKIRYLLGAVLVSALAVAGIMGALTLRGKVSSQKVAADEEAMNLIEAEIARQKEREAKLRRRLAAVVASMLVAASLYGLNSFLHGSDKEISSMPSSIDKKPDSPFAAQLGTSLESEIGIPEEKAIPEAADISSFIENLSATVAGNSVQAQSIGFVLTVVVLGLVAFSLKAARRSSPREEQAFSLPAHPPREEKVKIPAEAAPAAQAQAAQKAAPQVPTKGADEAASGDEDMEPEAKPQAPVEDVDEAASGEEDLLEPGAEPQRLVAGAGEAASGGEDLLEPEAAPQGPVEDVVEPPSGVEDLPQPEAAPQVPTKGADEAASGDEDMEPEAKPQAPVEDVVEPPFGVEDLPQPEAEPQGLVAGAGEAAAGGEDLLEPEAEPQGLVAGAGEAAAGGEDLLEPEAEAQVPTKGVDQAASVGGDLLEPEAEPQGPVEDVVEPPFGVEDLPQPEAEPQGLVAGAGEAAAGGEDLLEPEAEPQGLVAGAGEAAAGGEDLLEPEAAPQGPVEDVVEPPSGEEELLEPEAKPQGSVEDVGEAASGGEDLLEPEAEAQVPTKGVDQAASGGEDIVEPEAEPQGLVAGAGEAASGGEDLLEPEAEPQGPVEDVVEPPSGVEDLPQPEAEAQVPTKGVDQAASVGGDLLEPEAEPQGPVEDVVEPPFGVEDLPQPEAEPQGLVAGAGEAAAGGEDLLEPEAEPQGLVAGAGEAAAGGEDLLEPEAEPQGPVEDVNEAASGEEDLPQPEAEAQVPTKGVDQAASGGEDIVEPEAEPQGLVAGAGEAASGGEDLLEPEAEPQGSVEGVDEAASVEGDLLEPEAEPQRPVQPVVSVGDVSPKETEALEVVWEDDEDDLSSSEKLQRIKATLWQSMSMCGTRVAALRARTHNLQLTMKAIADANLAVKETGQTMLQGNLEEEYELVSRALSLEYASLLSFSFVQRLSLTGFYLADVVTGSEKDGLTPEQRSEIQESLVNTDAGLQQARSEVLELEEAGGEQRPRGAPLGPRSALVRTVDIVKRELGTLSQLLPGIKEQETTSEQPTTQLNIGEQLKVKAVNLKNEITKTKEAAALMADETGMLESLEAGLLEAIAFFAKETKIAQLALLGFGTSGSGESGMLRDLQNEVKVQRDRLAAFESEREVLSNLLQTVREEKAMLDDKCNDLEKQLEEVELQIRGE</sequence>
<dbReference type="Proteomes" id="UP000001529">
    <property type="component" value="Chromosome IV"/>
</dbReference>
<evidence type="ECO:0000313" key="5">
    <source>
        <dbReference type="EMBL" id="EPT31301.1"/>
    </source>
</evidence>
<feature type="transmembrane region" description="Helical" evidence="3">
    <location>
        <begin position="144"/>
        <end position="165"/>
    </location>
</feature>
<evidence type="ECO:0000256" key="2">
    <source>
        <dbReference type="SAM" id="MobiDB-lite"/>
    </source>
</evidence>
<feature type="compositionally biased region" description="Low complexity" evidence="2">
    <location>
        <begin position="405"/>
        <end position="415"/>
    </location>
</feature>
<keyword evidence="6" id="KW-1185">Reference proteome</keyword>
<feature type="compositionally biased region" description="Low complexity" evidence="2">
    <location>
        <begin position="905"/>
        <end position="918"/>
    </location>
</feature>
<evidence type="ECO:0000256" key="4">
    <source>
        <dbReference type="SAM" id="SignalP"/>
    </source>
</evidence>